<accession>A0ABX8B224</accession>
<evidence type="ECO:0000256" key="1">
    <source>
        <dbReference type="ARBA" id="ARBA00004651"/>
    </source>
</evidence>
<comment type="similarity">
    <text evidence="2">Belongs to the UPF0053 family.</text>
</comment>
<dbReference type="PANTHER" id="PTHR22777">
    <property type="entry name" value="HEMOLYSIN-RELATED"/>
    <property type="match status" value="1"/>
</dbReference>
<evidence type="ECO:0000313" key="12">
    <source>
        <dbReference type="EMBL" id="QUV93795.1"/>
    </source>
</evidence>
<dbReference type="InterPro" id="IPR036318">
    <property type="entry name" value="FAD-bd_PCMH-like_sf"/>
</dbReference>
<dbReference type="RefSeq" id="WP_211422137.1">
    <property type="nucleotide sequence ID" value="NZ_CP072642.1"/>
</dbReference>
<proteinExistence type="inferred from homology"/>
<dbReference type="Pfam" id="PF00571">
    <property type="entry name" value="CBS"/>
    <property type="match status" value="2"/>
</dbReference>
<dbReference type="Proteomes" id="UP000677668">
    <property type="component" value="Chromosome 1"/>
</dbReference>
<dbReference type="SUPFAM" id="SSF54631">
    <property type="entry name" value="CBS-domain pair"/>
    <property type="match status" value="1"/>
</dbReference>
<dbReference type="InterPro" id="IPR016169">
    <property type="entry name" value="FAD-bd_PCMH_sub2"/>
</dbReference>
<dbReference type="InterPro" id="IPR044751">
    <property type="entry name" value="Ion_transp-like_CBS"/>
</dbReference>
<evidence type="ECO:0000256" key="8">
    <source>
        <dbReference type="ARBA" id="ARBA00023136"/>
    </source>
</evidence>
<dbReference type="Gene3D" id="3.30.465.10">
    <property type="match status" value="1"/>
</dbReference>
<dbReference type="EMBL" id="CP072642">
    <property type="protein sequence ID" value="QUV93795.1"/>
    <property type="molecule type" value="Genomic_DNA"/>
</dbReference>
<dbReference type="PANTHER" id="PTHR22777:SF32">
    <property type="entry name" value="UPF0053 INNER MEMBRANE PROTEIN YFJD"/>
    <property type="match status" value="1"/>
</dbReference>
<keyword evidence="7 9" id="KW-0129">CBS domain</keyword>
<dbReference type="InterPro" id="IPR046342">
    <property type="entry name" value="CBS_dom_sf"/>
</dbReference>
<dbReference type="PROSITE" id="PS51371">
    <property type="entry name" value="CBS"/>
    <property type="match status" value="2"/>
</dbReference>
<name>A0ABX8B224_9BACT</name>
<dbReference type="Gene3D" id="3.10.580.10">
    <property type="entry name" value="CBS-domain"/>
    <property type="match status" value="1"/>
</dbReference>
<dbReference type="SMART" id="SM00116">
    <property type="entry name" value="CBS"/>
    <property type="match status" value="2"/>
</dbReference>
<keyword evidence="13" id="KW-1185">Reference proteome</keyword>
<dbReference type="InterPro" id="IPR000644">
    <property type="entry name" value="CBS_dom"/>
</dbReference>
<evidence type="ECO:0000259" key="11">
    <source>
        <dbReference type="PROSITE" id="PS51371"/>
    </source>
</evidence>
<organism evidence="12 13">
    <name type="scientific">Chloracidobacterium sp. N</name>
    <dbReference type="NCBI Taxonomy" id="2821540"/>
    <lineage>
        <taxon>Bacteria</taxon>
        <taxon>Pseudomonadati</taxon>
        <taxon>Acidobacteriota</taxon>
        <taxon>Terriglobia</taxon>
        <taxon>Terriglobales</taxon>
        <taxon>Acidobacteriaceae</taxon>
        <taxon>Chloracidobacterium</taxon>
        <taxon>Chloracidobacterium aggregatum</taxon>
    </lineage>
</organism>
<sequence length="427" mass="48064">MEYELAFALLTIGGLFFLALVESAHGSISEVTLRSLAAELPDPSPQRAFLRHLLSHRLDFWLSLSLGLQSGTLILTALAVLLADRFSSPWALPVALVTTLFLVIPARQILPRILVQNQPEAYLLRLLPWFRLYFQAVQPLVRPMRQLIQWFRIEPERSLVPDSTPPTEEESIQALIDVGEEAGIIEEDEGELIQSVIEFSDTAVREIMTQRPEIISVRASATVREASETMTRERHSRLPVFEQDSDDIVGFVFIRDVLDCLLNGRDQEPVRNIVRPAYFVPESKSIADLLEDMRKSAMQIALVIDEYGDVAGLVTIEDILEEIVGEIEDEDQQSEEAEVLQETDGAWLVRGNTEIRKIELVTERELSGDDFQTVNGFIVSELERVPSTGEHFIVRGLEVEVLESDGRAIRRARLRKAAPTSPATEET</sequence>
<keyword evidence="5" id="KW-0677">Repeat</keyword>
<feature type="domain" description="CBS" evidence="11">
    <location>
        <begin position="273"/>
        <end position="330"/>
    </location>
</feature>
<evidence type="ECO:0000256" key="9">
    <source>
        <dbReference type="PROSITE-ProRule" id="PRU00703"/>
    </source>
</evidence>
<dbReference type="SUPFAM" id="SSF56176">
    <property type="entry name" value="FAD-binding/transporter-associated domain-like"/>
    <property type="match status" value="1"/>
</dbReference>
<evidence type="ECO:0000256" key="5">
    <source>
        <dbReference type="ARBA" id="ARBA00022737"/>
    </source>
</evidence>
<keyword evidence="3" id="KW-1003">Cell membrane</keyword>
<evidence type="ECO:0000256" key="10">
    <source>
        <dbReference type="SAM" id="Phobius"/>
    </source>
</evidence>
<dbReference type="InterPro" id="IPR005170">
    <property type="entry name" value="Transptr-assoc_dom"/>
</dbReference>
<keyword evidence="6 10" id="KW-1133">Transmembrane helix</keyword>
<reference evidence="12 13" key="1">
    <citation type="submission" date="2021-03" db="EMBL/GenBank/DDBJ databases">
        <title>Genomic and phenotypic characterization of Chloracidobacterium isolates provides evidence for multiple species.</title>
        <authorList>
            <person name="Saini M.K."/>
            <person name="Costas A.M.G."/>
            <person name="Tank M."/>
            <person name="Bryant D.A."/>
        </authorList>
    </citation>
    <scope>NUCLEOTIDE SEQUENCE [LARGE SCALE GENOMIC DNA]</scope>
    <source>
        <strain evidence="12 13">N</strain>
    </source>
</reference>
<dbReference type="Pfam" id="PF03471">
    <property type="entry name" value="CorC_HlyC"/>
    <property type="match status" value="1"/>
</dbReference>
<dbReference type="SMART" id="SM01091">
    <property type="entry name" value="CorC_HlyC"/>
    <property type="match status" value="1"/>
</dbReference>
<feature type="domain" description="CBS" evidence="11">
    <location>
        <begin position="208"/>
        <end position="267"/>
    </location>
</feature>
<feature type="transmembrane region" description="Helical" evidence="10">
    <location>
        <begin position="90"/>
        <end position="110"/>
    </location>
</feature>
<evidence type="ECO:0000256" key="4">
    <source>
        <dbReference type="ARBA" id="ARBA00022692"/>
    </source>
</evidence>
<dbReference type="Pfam" id="PF01595">
    <property type="entry name" value="CNNM"/>
    <property type="match status" value="1"/>
</dbReference>
<dbReference type="InterPro" id="IPR002550">
    <property type="entry name" value="CNNM"/>
</dbReference>
<feature type="transmembrane region" description="Helical" evidence="10">
    <location>
        <begin position="60"/>
        <end position="83"/>
    </location>
</feature>
<evidence type="ECO:0000256" key="2">
    <source>
        <dbReference type="ARBA" id="ARBA00006337"/>
    </source>
</evidence>
<evidence type="ECO:0000313" key="13">
    <source>
        <dbReference type="Proteomes" id="UP000677668"/>
    </source>
</evidence>
<keyword evidence="4 10" id="KW-0812">Transmembrane</keyword>
<dbReference type="CDD" id="cd04590">
    <property type="entry name" value="CBS_pair_CorC_HlyC_assoc"/>
    <property type="match status" value="1"/>
</dbReference>
<keyword evidence="8 10" id="KW-0472">Membrane</keyword>
<comment type="subcellular location">
    <subcellularLocation>
        <location evidence="1">Cell membrane</location>
        <topology evidence="1">Multi-pass membrane protein</topology>
    </subcellularLocation>
</comment>
<evidence type="ECO:0000256" key="3">
    <source>
        <dbReference type="ARBA" id="ARBA00022475"/>
    </source>
</evidence>
<protein>
    <submittedName>
        <fullName evidence="12">HlyC/CorC family transporter</fullName>
    </submittedName>
</protein>
<gene>
    <name evidence="12" type="ORF">J8C05_10585</name>
</gene>
<evidence type="ECO:0000256" key="7">
    <source>
        <dbReference type="ARBA" id="ARBA00023122"/>
    </source>
</evidence>
<evidence type="ECO:0000256" key="6">
    <source>
        <dbReference type="ARBA" id="ARBA00022989"/>
    </source>
</evidence>